<name>A0ACC2D7X2_DIPCM</name>
<dbReference type="EMBL" id="CM055098">
    <property type="protein sequence ID" value="KAJ7550300.1"/>
    <property type="molecule type" value="Genomic_DNA"/>
</dbReference>
<evidence type="ECO:0000313" key="1">
    <source>
        <dbReference type="EMBL" id="KAJ7550300.1"/>
    </source>
</evidence>
<dbReference type="Proteomes" id="UP001162992">
    <property type="component" value="Chromosome 7"/>
</dbReference>
<comment type="caution">
    <text evidence="1">The sequence shown here is derived from an EMBL/GenBank/DDBJ whole genome shotgun (WGS) entry which is preliminary data.</text>
</comment>
<evidence type="ECO:0000313" key="2">
    <source>
        <dbReference type="Proteomes" id="UP001162992"/>
    </source>
</evidence>
<gene>
    <name evidence="1" type="ORF">O6H91_07G093700</name>
</gene>
<accession>A0ACC2D7X2</accession>
<sequence length="464" mass="52616">MNALAGKADEQEARRDPTVFTSRKAKVWEAKAKGKGKGKGIGRNWKRRRGEELRCNICGQSGHFTQGCPTTLGVNRKHGEVVERIPSKEKRLRGEVVERISLKDKRLRPRLIGTDGSSIQGIERDTGCRIQLEDPIVGNEAFSVCISGPDRFIVSNAVNVVNNLVNKVQDEWNQQSVRRPHGPYGDSSGNSLVAAQMQCSTAEKLQQNNFYGERAVHPENGGNPSQLEARRQWEAASLQSLNGRAALGPGKGTDTLIFYRDNASCYDWNQERGSYPSHGGGFSLQEPKADSLVGHEQPPFPRTLEELEQRFLEETMELSKQQAAEEDRENDRHQEQLRAIHEHFQQRTIQLRSKQTEQRKEFLQHEVQSRQQYQQQTASNHFVSSSGGSRNYGNNSYEQYDADAITDVHGPKAGFESFRDSAKRKGNSAHVYHRKQGYETKWSRDSHRYEYDPYTRSSAYRAHG</sequence>
<keyword evidence="2" id="KW-1185">Reference proteome</keyword>
<proteinExistence type="predicted"/>
<protein>
    <submittedName>
        <fullName evidence="1">Uncharacterized protein</fullName>
    </submittedName>
</protein>
<reference evidence="2" key="1">
    <citation type="journal article" date="2024" name="Proc. Natl. Acad. Sci. U.S.A.">
        <title>Extraordinary preservation of gene collinearity over three hundred million years revealed in homosporous lycophytes.</title>
        <authorList>
            <person name="Li C."/>
            <person name="Wickell D."/>
            <person name="Kuo L.Y."/>
            <person name="Chen X."/>
            <person name="Nie B."/>
            <person name="Liao X."/>
            <person name="Peng D."/>
            <person name="Ji J."/>
            <person name="Jenkins J."/>
            <person name="Williams M."/>
            <person name="Shu S."/>
            <person name="Plott C."/>
            <person name="Barry K."/>
            <person name="Rajasekar S."/>
            <person name="Grimwood J."/>
            <person name="Han X."/>
            <person name="Sun S."/>
            <person name="Hou Z."/>
            <person name="He W."/>
            <person name="Dai G."/>
            <person name="Sun C."/>
            <person name="Schmutz J."/>
            <person name="Leebens-Mack J.H."/>
            <person name="Li F.W."/>
            <person name="Wang L."/>
        </authorList>
    </citation>
    <scope>NUCLEOTIDE SEQUENCE [LARGE SCALE GENOMIC DNA]</scope>
    <source>
        <strain evidence="2">cv. PW_Plant_1</strain>
    </source>
</reference>
<organism evidence="1 2">
    <name type="scientific">Diphasiastrum complanatum</name>
    <name type="common">Issler's clubmoss</name>
    <name type="synonym">Lycopodium complanatum</name>
    <dbReference type="NCBI Taxonomy" id="34168"/>
    <lineage>
        <taxon>Eukaryota</taxon>
        <taxon>Viridiplantae</taxon>
        <taxon>Streptophyta</taxon>
        <taxon>Embryophyta</taxon>
        <taxon>Tracheophyta</taxon>
        <taxon>Lycopodiopsida</taxon>
        <taxon>Lycopodiales</taxon>
        <taxon>Lycopodiaceae</taxon>
        <taxon>Lycopodioideae</taxon>
        <taxon>Diphasiastrum</taxon>
    </lineage>
</organism>